<feature type="domain" description="SH3b" evidence="3">
    <location>
        <begin position="350"/>
        <end position="419"/>
    </location>
</feature>
<dbReference type="GO" id="GO:0071555">
    <property type="term" value="P:cell wall organization"/>
    <property type="evidence" value="ECO:0007669"/>
    <property type="project" value="UniProtKB-KW"/>
</dbReference>
<evidence type="ECO:0000313" key="4">
    <source>
        <dbReference type="EMBL" id="MBS4894057.1"/>
    </source>
</evidence>
<keyword evidence="2" id="KW-0961">Cell wall biogenesis/degradation</keyword>
<dbReference type="SUPFAM" id="SSF53187">
    <property type="entry name" value="Zn-dependent exopeptidases"/>
    <property type="match status" value="1"/>
</dbReference>
<evidence type="ECO:0000313" key="5">
    <source>
        <dbReference type="Proteomes" id="UP000778864"/>
    </source>
</evidence>
<dbReference type="GO" id="GO:0009253">
    <property type="term" value="P:peptidoglycan catabolic process"/>
    <property type="evidence" value="ECO:0007669"/>
    <property type="project" value="InterPro"/>
</dbReference>
<proteinExistence type="predicted"/>
<evidence type="ECO:0000256" key="1">
    <source>
        <dbReference type="ARBA" id="ARBA00022801"/>
    </source>
</evidence>
<sequence length="419" mass="47783">MKIAVRRGHNFQAKGAVALLNEVVEANKVYKSVIRNLELAGHTVYDVTPNDCDVNSDLRYGVNRANSLNVDLFISIHFDKCYNSYNGHLGTGTWVSGFGGNAEKYAKNIVNSIANGTGLKNRGVKTNPKLYELRNTDMPAVIVEVCFCEATEDVRIYKEKGHDYIGKLISEGIHGNNINSSVPTPPPTESNSSQVSYKNFYESDETRTNAVLVGQGSIEVLDSECNIIPNRCIDNLDRLFVIGIYPSRNYIEVVYPSGNKKYHAYVNIKHYNRISFDHHMEYLNDEGITYIWWNSGDVNKTNHNEELKPYQQASPMYRENGWLRITFYRENGVPSDGYVRYEGKNKKNFYEEAKIKQGIVKVNSYLNVRDDIDGNIIGKVFNNEKVTIVWTETGWYYIEYDTSHGKKRGYVSAKYIEVI</sequence>
<reference evidence="4" key="1">
    <citation type="submission" date="2021-02" db="EMBL/GenBank/DDBJ databases">
        <title>Infant gut strain persistence is associated with maternal origin, phylogeny, and functional potential including surface adhesion and iron acquisition.</title>
        <authorList>
            <person name="Lou Y.C."/>
        </authorList>
    </citation>
    <scope>NUCLEOTIDE SEQUENCE</scope>
    <source>
        <strain evidence="4">L3_108_031G1_dasL3_108_031G1_concoct_20</strain>
    </source>
</reference>
<dbReference type="GO" id="GO:0030288">
    <property type="term" value="C:outer membrane-bounded periplasmic space"/>
    <property type="evidence" value="ECO:0007669"/>
    <property type="project" value="TreeGrafter"/>
</dbReference>
<accession>A0A943A4C5</accession>
<dbReference type="PROSITE" id="PS51781">
    <property type="entry name" value="SH3B"/>
    <property type="match status" value="1"/>
</dbReference>
<dbReference type="AlphaFoldDB" id="A0A943A4C5"/>
<dbReference type="Gene3D" id="3.40.630.40">
    <property type="entry name" value="Zn-dependent exopeptidases"/>
    <property type="match status" value="1"/>
</dbReference>
<dbReference type="PANTHER" id="PTHR30404:SF8">
    <property type="entry name" value="AUTOLYSIN PH-RELATED"/>
    <property type="match status" value="1"/>
</dbReference>
<dbReference type="Pfam" id="PF08239">
    <property type="entry name" value="SH3_3"/>
    <property type="match status" value="1"/>
</dbReference>
<dbReference type="EC" id="3.5.1.28" evidence="4"/>
<dbReference type="EMBL" id="JAGZMU010000008">
    <property type="protein sequence ID" value="MBS4894057.1"/>
    <property type="molecule type" value="Genomic_DNA"/>
</dbReference>
<dbReference type="Proteomes" id="UP000778864">
    <property type="component" value="Unassembled WGS sequence"/>
</dbReference>
<dbReference type="GO" id="GO:0008745">
    <property type="term" value="F:N-acetylmuramoyl-L-alanine amidase activity"/>
    <property type="evidence" value="ECO:0007669"/>
    <property type="project" value="UniProtKB-EC"/>
</dbReference>
<gene>
    <name evidence="4" type="ORF">KHZ90_09840</name>
</gene>
<dbReference type="Gene3D" id="2.30.30.40">
    <property type="entry name" value="SH3 Domains"/>
    <property type="match status" value="1"/>
</dbReference>
<dbReference type="CDD" id="cd02696">
    <property type="entry name" value="MurNAc-LAA"/>
    <property type="match status" value="1"/>
</dbReference>
<name>A0A943A4C5_VEIPA</name>
<evidence type="ECO:0000259" key="3">
    <source>
        <dbReference type="PROSITE" id="PS51781"/>
    </source>
</evidence>
<keyword evidence="1 4" id="KW-0378">Hydrolase</keyword>
<dbReference type="RefSeq" id="WP_278468536.1">
    <property type="nucleotide sequence ID" value="NZ_JAGZMU010000008.1"/>
</dbReference>
<comment type="caution">
    <text evidence="4">The sequence shown here is derived from an EMBL/GenBank/DDBJ whole genome shotgun (WGS) entry which is preliminary data.</text>
</comment>
<dbReference type="Pfam" id="PF01520">
    <property type="entry name" value="Amidase_3"/>
    <property type="match status" value="1"/>
</dbReference>
<dbReference type="PANTHER" id="PTHR30404">
    <property type="entry name" value="N-ACETYLMURAMOYL-L-ALANINE AMIDASE"/>
    <property type="match status" value="1"/>
</dbReference>
<dbReference type="InterPro" id="IPR050695">
    <property type="entry name" value="N-acetylmuramoyl_amidase_3"/>
</dbReference>
<dbReference type="InterPro" id="IPR003646">
    <property type="entry name" value="SH3-like_bac-type"/>
</dbReference>
<protein>
    <submittedName>
        <fullName evidence="4">N-acetylmuramoyl-L-alanine amidase</fullName>
        <ecNumber evidence="4">3.5.1.28</ecNumber>
    </submittedName>
</protein>
<evidence type="ECO:0000256" key="2">
    <source>
        <dbReference type="ARBA" id="ARBA00023316"/>
    </source>
</evidence>
<dbReference type="InterPro" id="IPR002508">
    <property type="entry name" value="MurNAc-LAA_cat"/>
</dbReference>
<dbReference type="SMART" id="SM00646">
    <property type="entry name" value="Ami_3"/>
    <property type="match status" value="1"/>
</dbReference>
<organism evidence="4 5">
    <name type="scientific">Veillonella parvula</name>
    <name type="common">Staphylococcus parvulus</name>
    <dbReference type="NCBI Taxonomy" id="29466"/>
    <lineage>
        <taxon>Bacteria</taxon>
        <taxon>Bacillati</taxon>
        <taxon>Bacillota</taxon>
        <taxon>Negativicutes</taxon>
        <taxon>Veillonellales</taxon>
        <taxon>Veillonellaceae</taxon>
        <taxon>Veillonella</taxon>
    </lineage>
</organism>